<protein>
    <submittedName>
        <fullName evidence="2">Uncharacterized protein</fullName>
    </submittedName>
</protein>
<evidence type="ECO:0000256" key="1">
    <source>
        <dbReference type="SAM" id="MobiDB-lite"/>
    </source>
</evidence>
<accession>A0AAV4TCQ1</accession>
<evidence type="ECO:0000313" key="2">
    <source>
        <dbReference type="EMBL" id="GIY42969.1"/>
    </source>
</evidence>
<reference evidence="2 3" key="1">
    <citation type="submission" date="2021-06" db="EMBL/GenBank/DDBJ databases">
        <title>Caerostris darwini draft genome.</title>
        <authorList>
            <person name="Kono N."/>
            <person name="Arakawa K."/>
        </authorList>
    </citation>
    <scope>NUCLEOTIDE SEQUENCE [LARGE SCALE GENOMIC DNA]</scope>
</reference>
<organism evidence="2 3">
    <name type="scientific">Caerostris darwini</name>
    <dbReference type="NCBI Taxonomy" id="1538125"/>
    <lineage>
        <taxon>Eukaryota</taxon>
        <taxon>Metazoa</taxon>
        <taxon>Ecdysozoa</taxon>
        <taxon>Arthropoda</taxon>
        <taxon>Chelicerata</taxon>
        <taxon>Arachnida</taxon>
        <taxon>Araneae</taxon>
        <taxon>Araneomorphae</taxon>
        <taxon>Entelegynae</taxon>
        <taxon>Araneoidea</taxon>
        <taxon>Araneidae</taxon>
        <taxon>Caerostris</taxon>
    </lineage>
</organism>
<name>A0AAV4TCQ1_9ARAC</name>
<keyword evidence="3" id="KW-1185">Reference proteome</keyword>
<dbReference type="EMBL" id="BPLQ01009277">
    <property type="protein sequence ID" value="GIY42969.1"/>
    <property type="molecule type" value="Genomic_DNA"/>
</dbReference>
<dbReference type="AlphaFoldDB" id="A0AAV4TCQ1"/>
<feature type="region of interest" description="Disordered" evidence="1">
    <location>
        <begin position="123"/>
        <end position="143"/>
    </location>
</feature>
<dbReference type="Proteomes" id="UP001054837">
    <property type="component" value="Unassembled WGS sequence"/>
</dbReference>
<gene>
    <name evidence="2" type="ORF">CDAR_461761</name>
</gene>
<evidence type="ECO:0000313" key="3">
    <source>
        <dbReference type="Proteomes" id="UP001054837"/>
    </source>
</evidence>
<comment type="caution">
    <text evidence="2">The sequence shown here is derived from an EMBL/GenBank/DDBJ whole genome shotgun (WGS) entry which is preliminary data.</text>
</comment>
<proteinExistence type="predicted"/>
<sequence length="189" mass="21486">MERGNNQVSTVIGPRMVERSMTVELNPICERPKRAANCIIARLRMPFTVREGGLVCGSAFWHEIALLNVQVSQHLELKKKEWVLKCFAHRNVLVCETTRTISSVNFFQPISTTAIKPTNWKKKKKKKNLANKGPSKHYPPLSAMTWASTGGGPRHRDMNLRRARNVLAESNRVSINQALKRTGTDRNQR</sequence>